<dbReference type="PANTHER" id="PTHR43048">
    <property type="entry name" value="METHYLMALONYL-COA EPIMERASE"/>
    <property type="match status" value="1"/>
</dbReference>
<protein>
    <submittedName>
        <fullName evidence="4">Glyoxalase</fullName>
    </submittedName>
</protein>
<reference evidence="4 5" key="1">
    <citation type="submission" date="2018-05" db="EMBL/GenBank/DDBJ databases">
        <title>The draft genome of strain NS-104.</title>
        <authorList>
            <person name="Hang P."/>
            <person name="Jiang J."/>
        </authorList>
    </citation>
    <scope>NUCLEOTIDE SEQUENCE [LARGE SCALE GENOMIC DNA]</scope>
    <source>
        <strain evidence="4 5">NS-104</strain>
    </source>
</reference>
<keyword evidence="2" id="KW-0732">Signal</keyword>
<proteinExistence type="predicted"/>
<sequence length="200" mass="21415">MKTMFATSLRTLAALAVLSGPVLADGLPGLRGHDHTGVTVPDMKQAVDFFTGVLGCEKAMSFGPFADDKGTFMTDLVGVDAKAVIHEITLVRCGFGSNIELFQYSAPDQRDLKAKNSDIGAFHIALYVDDIAAAKAYLDGKGVATRLGPLPIEQGPAAGQTILYFQAPWGMQFEAISYPEGMAYEKDAKTVLWDPKNPAK</sequence>
<dbReference type="PANTHER" id="PTHR43048:SF6">
    <property type="entry name" value="BLR8189 PROTEIN"/>
    <property type="match status" value="1"/>
</dbReference>
<organism evidence="4 5">
    <name type="scientific">Metarhizobium album</name>
    <dbReference type="NCBI Taxonomy" id="2182425"/>
    <lineage>
        <taxon>Bacteria</taxon>
        <taxon>Pseudomonadati</taxon>
        <taxon>Pseudomonadota</taxon>
        <taxon>Alphaproteobacteria</taxon>
        <taxon>Hyphomicrobiales</taxon>
        <taxon>Rhizobiaceae</taxon>
        <taxon>Metarhizobium</taxon>
    </lineage>
</organism>
<dbReference type="InterPro" id="IPR051785">
    <property type="entry name" value="MMCE/EMCE_epimerase"/>
</dbReference>
<evidence type="ECO:0000259" key="3">
    <source>
        <dbReference type="PROSITE" id="PS51819"/>
    </source>
</evidence>
<dbReference type="Proteomes" id="UP000245252">
    <property type="component" value="Unassembled WGS sequence"/>
</dbReference>
<keyword evidence="1" id="KW-0479">Metal-binding</keyword>
<dbReference type="AlphaFoldDB" id="A0A2U2DSM6"/>
<dbReference type="GO" id="GO:0046491">
    <property type="term" value="P:L-methylmalonyl-CoA metabolic process"/>
    <property type="evidence" value="ECO:0007669"/>
    <property type="project" value="TreeGrafter"/>
</dbReference>
<comment type="caution">
    <text evidence="4">The sequence shown here is derived from an EMBL/GenBank/DDBJ whole genome shotgun (WGS) entry which is preliminary data.</text>
</comment>
<feature type="signal peptide" evidence="2">
    <location>
        <begin position="1"/>
        <end position="24"/>
    </location>
</feature>
<dbReference type="Pfam" id="PF13669">
    <property type="entry name" value="Glyoxalase_4"/>
    <property type="match status" value="1"/>
</dbReference>
<dbReference type="InterPro" id="IPR029068">
    <property type="entry name" value="Glyas_Bleomycin-R_OHBP_Dase"/>
</dbReference>
<feature type="domain" description="VOC" evidence="3">
    <location>
        <begin position="32"/>
        <end position="178"/>
    </location>
</feature>
<dbReference type="GO" id="GO:0046872">
    <property type="term" value="F:metal ion binding"/>
    <property type="evidence" value="ECO:0007669"/>
    <property type="project" value="UniProtKB-KW"/>
</dbReference>
<gene>
    <name evidence="4" type="ORF">DEM27_12925</name>
</gene>
<evidence type="ECO:0000313" key="5">
    <source>
        <dbReference type="Proteomes" id="UP000245252"/>
    </source>
</evidence>
<dbReference type="OrthoDB" id="2613830at2"/>
<dbReference type="InterPro" id="IPR037523">
    <property type="entry name" value="VOC_core"/>
</dbReference>
<evidence type="ECO:0000256" key="2">
    <source>
        <dbReference type="SAM" id="SignalP"/>
    </source>
</evidence>
<dbReference type="Gene3D" id="3.10.180.10">
    <property type="entry name" value="2,3-Dihydroxybiphenyl 1,2-Dioxygenase, domain 1"/>
    <property type="match status" value="1"/>
</dbReference>
<accession>A0A2U2DSM6</accession>
<dbReference type="PROSITE" id="PS51819">
    <property type="entry name" value="VOC"/>
    <property type="match status" value="1"/>
</dbReference>
<dbReference type="SUPFAM" id="SSF54593">
    <property type="entry name" value="Glyoxalase/Bleomycin resistance protein/Dihydroxybiphenyl dioxygenase"/>
    <property type="match status" value="1"/>
</dbReference>
<feature type="chain" id="PRO_5015470247" evidence="2">
    <location>
        <begin position="25"/>
        <end position="200"/>
    </location>
</feature>
<dbReference type="EMBL" id="QFBC01000004">
    <property type="protein sequence ID" value="PWE56314.1"/>
    <property type="molecule type" value="Genomic_DNA"/>
</dbReference>
<evidence type="ECO:0000256" key="1">
    <source>
        <dbReference type="ARBA" id="ARBA00022723"/>
    </source>
</evidence>
<keyword evidence="5" id="KW-1185">Reference proteome</keyword>
<dbReference type="GO" id="GO:0004493">
    <property type="term" value="F:methylmalonyl-CoA epimerase activity"/>
    <property type="evidence" value="ECO:0007669"/>
    <property type="project" value="TreeGrafter"/>
</dbReference>
<evidence type="ECO:0000313" key="4">
    <source>
        <dbReference type="EMBL" id="PWE56314.1"/>
    </source>
</evidence>
<name>A0A2U2DSM6_9HYPH</name>